<evidence type="ECO:0000256" key="1">
    <source>
        <dbReference type="SAM" id="MobiDB-lite"/>
    </source>
</evidence>
<dbReference type="InterPro" id="IPR018392">
    <property type="entry name" value="LysM"/>
</dbReference>
<sequence length="222" mass="23550">MRPEPNIPHVVRINPDISWSRGAGVRERGTREHAREIYGNVVQIHRRSPREASQEPQPDRVAAVRPLKPRPAVADSKQAVRPRPAPVAGPGQARRPHASAEGGRGPAPRSRPATARRPDPPLRLTRRGKIVLIGAITGFALGALLLGTHAVVTASTGLVSPAQQGLPYVDVKRGDTLWTIATAVGNGGDPASTVRQIMNINGLSGSLIQPGTRLYLPSGMPG</sequence>
<evidence type="ECO:0000259" key="3">
    <source>
        <dbReference type="PROSITE" id="PS51782"/>
    </source>
</evidence>
<dbReference type="Gene3D" id="3.10.350.10">
    <property type="entry name" value="LysM domain"/>
    <property type="match status" value="1"/>
</dbReference>
<dbReference type="EMBL" id="BOOR01000021">
    <property type="protein sequence ID" value="GII54805.1"/>
    <property type="molecule type" value="Genomic_DNA"/>
</dbReference>
<dbReference type="AlphaFoldDB" id="A0A8J3V247"/>
<dbReference type="Proteomes" id="UP000605992">
    <property type="component" value="Unassembled WGS sequence"/>
</dbReference>
<keyword evidence="5" id="KW-1185">Reference proteome</keyword>
<evidence type="ECO:0000256" key="2">
    <source>
        <dbReference type="SAM" id="Phobius"/>
    </source>
</evidence>
<reference evidence="4" key="1">
    <citation type="submission" date="2021-01" db="EMBL/GenBank/DDBJ databases">
        <title>Whole genome shotgun sequence of Planotetraspora thailandica NBRC 104271.</title>
        <authorList>
            <person name="Komaki H."/>
            <person name="Tamura T."/>
        </authorList>
    </citation>
    <scope>NUCLEOTIDE SEQUENCE</scope>
    <source>
        <strain evidence="4">NBRC 104271</strain>
    </source>
</reference>
<evidence type="ECO:0000313" key="4">
    <source>
        <dbReference type="EMBL" id="GII54805.1"/>
    </source>
</evidence>
<dbReference type="SUPFAM" id="SSF54106">
    <property type="entry name" value="LysM domain"/>
    <property type="match status" value="1"/>
</dbReference>
<name>A0A8J3V247_9ACTN</name>
<proteinExistence type="predicted"/>
<dbReference type="Pfam" id="PF01476">
    <property type="entry name" value="LysM"/>
    <property type="match status" value="1"/>
</dbReference>
<organism evidence="4 5">
    <name type="scientific">Planotetraspora thailandica</name>
    <dbReference type="NCBI Taxonomy" id="487172"/>
    <lineage>
        <taxon>Bacteria</taxon>
        <taxon>Bacillati</taxon>
        <taxon>Actinomycetota</taxon>
        <taxon>Actinomycetes</taxon>
        <taxon>Streptosporangiales</taxon>
        <taxon>Streptosporangiaceae</taxon>
        <taxon>Planotetraspora</taxon>
    </lineage>
</organism>
<dbReference type="PROSITE" id="PS51782">
    <property type="entry name" value="LYSM"/>
    <property type="match status" value="1"/>
</dbReference>
<feature type="compositionally biased region" description="Low complexity" evidence="1">
    <location>
        <begin position="106"/>
        <end position="115"/>
    </location>
</feature>
<protein>
    <recommendedName>
        <fullName evidence="3">LysM domain-containing protein</fullName>
    </recommendedName>
</protein>
<comment type="caution">
    <text evidence="4">The sequence shown here is derived from an EMBL/GenBank/DDBJ whole genome shotgun (WGS) entry which is preliminary data.</text>
</comment>
<feature type="domain" description="LysM" evidence="3">
    <location>
        <begin position="167"/>
        <end position="216"/>
    </location>
</feature>
<feature type="transmembrane region" description="Helical" evidence="2">
    <location>
        <begin position="130"/>
        <end position="152"/>
    </location>
</feature>
<keyword evidence="2" id="KW-0812">Transmembrane</keyword>
<gene>
    <name evidence="4" type="ORF">Pth03_31940</name>
</gene>
<dbReference type="SMART" id="SM00257">
    <property type="entry name" value="LysM"/>
    <property type="match status" value="1"/>
</dbReference>
<evidence type="ECO:0000313" key="5">
    <source>
        <dbReference type="Proteomes" id="UP000605992"/>
    </source>
</evidence>
<keyword evidence="2" id="KW-0472">Membrane</keyword>
<keyword evidence="2" id="KW-1133">Transmembrane helix</keyword>
<dbReference type="CDD" id="cd00118">
    <property type="entry name" value="LysM"/>
    <property type="match status" value="1"/>
</dbReference>
<accession>A0A8J3V247</accession>
<dbReference type="InterPro" id="IPR036779">
    <property type="entry name" value="LysM_dom_sf"/>
</dbReference>
<feature type="compositionally biased region" description="Low complexity" evidence="1">
    <location>
        <begin position="79"/>
        <end position="93"/>
    </location>
</feature>
<feature type="region of interest" description="Disordered" evidence="1">
    <location>
        <begin position="40"/>
        <end position="122"/>
    </location>
</feature>